<feature type="domain" description="DUF4232" evidence="3">
    <location>
        <begin position="144"/>
        <end position="271"/>
    </location>
</feature>
<feature type="compositionally biased region" description="Gly residues" evidence="1">
    <location>
        <begin position="126"/>
        <end position="141"/>
    </location>
</feature>
<evidence type="ECO:0000256" key="1">
    <source>
        <dbReference type="SAM" id="MobiDB-lite"/>
    </source>
</evidence>
<feature type="signal peptide" evidence="2">
    <location>
        <begin position="1"/>
        <end position="27"/>
    </location>
</feature>
<gene>
    <name evidence="4" type="ORF">GCM10009767_32130</name>
</gene>
<accession>A0ABN2L3X2</accession>
<feature type="region of interest" description="Disordered" evidence="1">
    <location>
        <begin position="30"/>
        <end position="142"/>
    </location>
</feature>
<dbReference type="Pfam" id="PF14016">
    <property type="entry name" value="DUF4232"/>
    <property type="match status" value="1"/>
</dbReference>
<sequence length="276" mass="26579">MSSLSPASRPVVGALALAAALLLTACADQEPDRAGTSGSPAESGTTATAAPPESSPATEAEDATEPAGEQAEDRPVVQGTAGPAEPRATDGPAEEPATDGAAADGTAEEGTTGGRADGRAAEGDGTAAGGTTAGTRTGGGSPLCTTSQLEVAAAPVGGAAGSVHVDVVLTNAGGDPCMLAGYAGVSFVDVAGTMIGSPALRDATVPGTGQVVAPGQSVTAGLRMSQAGNHPACDARTAAGLRVYPPENTESVVIPFPVEACGDPRVHQLEIQGFGA</sequence>
<organism evidence="4 5">
    <name type="scientific">Kocuria aegyptia</name>
    <dbReference type="NCBI Taxonomy" id="330943"/>
    <lineage>
        <taxon>Bacteria</taxon>
        <taxon>Bacillati</taxon>
        <taxon>Actinomycetota</taxon>
        <taxon>Actinomycetes</taxon>
        <taxon>Micrococcales</taxon>
        <taxon>Micrococcaceae</taxon>
        <taxon>Kocuria</taxon>
    </lineage>
</organism>
<keyword evidence="5" id="KW-1185">Reference proteome</keyword>
<feature type="chain" id="PRO_5045865361" description="DUF4232 domain-containing protein" evidence="2">
    <location>
        <begin position="28"/>
        <end position="276"/>
    </location>
</feature>
<proteinExistence type="predicted"/>
<name>A0ABN2L3X2_9MICC</name>
<feature type="compositionally biased region" description="Low complexity" evidence="1">
    <location>
        <begin position="98"/>
        <end position="110"/>
    </location>
</feature>
<dbReference type="EMBL" id="BAAAOA010000046">
    <property type="protein sequence ID" value="GAA1771779.1"/>
    <property type="molecule type" value="Genomic_DNA"/>
</dbReference>
<dbReference type="InterPro" id="IPR025326">
    <property type="entry name" value="DUF4232"/>
</dbReference>
<evidence type="ECO:0000256" key="2">
    <source>
        <dbReference type="SAM" id="SignalP"/>
    </source>
</evidence>
<evidence type="ECO:0000313" key="5">
    <source>
        <dbReference type="Proteomes" id="UP001501204"/>
    </source>
</evidence>
<feature type="compositionally biased region" description="Low complexity" evidence="1">
    <location>
        <begin position="34"/>
        <end position="58"/>
    </location>
</feature>
<reference evidence="4 5" key="1">
    <citation type="journal article" date="2019" name="Int. J. Syst. Evol. Microbiol.">
        <title>The Global Catalogue of Microorganisms (GCM) 10K type strain sequencing project: providing services to taxonomists for standard genome sequencing and annotation.</title>
        <authorList>
            <consortium name="The Broad Institute Genomics Platform"/>
            <consortium name="The Broad Institute Genome Sequencing Center for Infectious Disease"/>
            <person name="Wu L."/>
            <person name="Ma J."/>
        </authorList>
    </citation>
    <scope>NUCLEOTIDE SEQUENCE [LARGE SCALE GENOMIC DNA]</scope>
    <source>
        <strain evidence="4 5">JCM 14735</strain>
    </source>
</reference>
<protein>
    <recommendedName>
        <fullName evidence="3">DUF4232 domain-containing protein</fullName>
    </recommendedName>
</protein>
<evidence type="ECO:0000259" key="3">
    <source>
        <dbReference type="Pfam" id="PF14016"/>
    </source>
</evidence>
<keyword evidence="2" id="KW-0732">Signal</keyword>
<comment type="caution">
    <text evidence="4">The sequence shown here is derived from an EMBL/GenBank/DDBJ whole genome shotgun (WGS) entry which is preliminary data.</text>
</comment>
<evidence type="ECO:0000313" key="4">
    <source>
        <dbReference type="EMBL" id="GAA1771779.1"/>
    </source>
</evidence>
<dbReference type="Proteomes" id="UP001501204">
    <property type="component" value="Unassembled WGS sequence"/>
</dbReference>
<dbReference type="RefSeq" id="WP_344124231.1">
    <property type="nucleotide sequence ID" value="NZ_BAAAOA010000046.1"/>
</dbReference>